<dbReference type="Proteomes" id="UP000308600">
    <property type="component" value="Unassembled WGS sequence"/>
</dbReference>
<proteinExistence type="predicted"/>
<evidence type="ECO:0000313" key="2">
    <source>
        <dbReference type="Proteomes" id="UP000308600"/>
    </source>
</evidence>
<feature type="non-terminal residue" evidence="1">
    <location>
        <position position="127"/>
    </location>
</feature>
<gene>
    <name evidence="1" type="ORF">BDN72DRAFT_775362</name>
</gene>
<organism evidence="1 2">
    <name type="scientific">Pluteus cervinus</name>
    <dbReference type="NCBI Taxonomy" id="181527"/>
    <lineage>
        <taxon>Eukaryota</taxon>
        <taxon>Fungi</taxon>
        <taxon>Dikarya</taxon>
        <taxon>Basidiomycota</taxon>
        <taxon>Agaricomycotina</taxon>
        <taxon>Agaricomycetes</taxon>
        <taxon>Agaricomycetidae</taxon>
        <taxon>Agaricales</taxon>
        <taxon>Pluteineae</taxon>
        <taxon>Pluteaceae</taxon>
        <taxon>Pluteus</taxon>
    </lineage>
</organism>
<sequence length="127" mass="14260">MSSTTTTVSDQLPASVPKLESTGTNWAIFKYRFSIAVQAKNYWGHFDSTSSCPAVGYPVTTTEQAALDLWDKEEHIAKLLLTQKIPDSTVLLVRSLTTVQKMWKTIKREFTVKGAFAQTDLRAKFLE</sequence>
<protein>
    <submittedName>
        <fullName evidence="1">Uncharacterized protein</fullName>
    </submittedName>
</protein>
<accession>A0ACD3AE12</accession>
<name>A0ACD3AE12_9AGAR</name>
<dbReference type="EMBL" id="ML208499">
    <property type="protein sequence ID" value="TFK63885.1"/>
    <property type="molecule type" value="Genomic_DNA"/>
</dbReference>
<reference evidence="1 2" key="1">
    <citation type="journal article" date="2019" name="Nat. Ecol. Evol.">
        <title>Megaphylogeny resolves global patterns of mushroom evolution.</title>
        <authorList>
            <person name="Varga T."/>
            <person name="Krizsan K."/>
            <person name="Foldi C."/>
            <person name="Dima B."/>
            <person name="Sanchez-Garcia M."/>
            <person name="Sanchez-Ramirez S."/>
            <person name="Szollosi G.J."/>
            <person name="Szarkandi J.G."/>
            <person name="Papp V."/>
            <person name="Albert L."/>
            <person name="Andreopoulos W."/>
            <person name="Angelini C."/>
            <person name="Antonin V."/>
            <person name="Barry K.W."/>
            <person name="Bougher N.L."/>
            <person name="Buchanan P."/>
            <person name="Buyck B."/>
            <person name="Bense V."/>
            <person name="Catcheside P."/>
            <person name="Chovatia M."/>
            <person name="Cooper J."/>
            <person name="Damon W."/>
            <person name="Desjardin D."/>
            <person name="Finy P."/>
            <person name="Geml J."/>
            <person name="Haridas S."/>
            <person name="Hughes K."/>
            <person name="Justo A."/>
            <person name="Karasinski D."/>
            <person name="Kautmanova I."/>
            <person name="Kiss B."/>
            <person name="Kocsube S."/>
            <person name="Kotiranta H."/>
            <person name="LaButti K.M."/>
            <person name="Lechner B.E."/>
            <person name="Liimatainen K."/>
            <person name="Lipzen A."/>
            <person name="Lukacs Z."/>
            <person name="Mihaltcheva S."/>
            <person name="Morgado L.N."/>
            <person name="Niskanen T."/>
            <person name="Noordeloos M.E."/>
            <person name="Ohm R.A."/>
            <person name="Ortiz-Santana B."/>
            <person name="Ovrebo C."/>
            <person name="Racz N."/>
            <person name="Riley R."/>
            <person name="Savchenko A."/>
            <person name="Shiryaev A."/>
            <person name="Soop K."/>
            <person name="Spirin V."/>
            <person name="Szebenyi C."/>
            <person name="Tomsovsky M."/>
            <person name="Tulloss R.E."/>
            <person name="Uehling J."/>
            <person name="Grigoriev I.V."/>
            <person name="Vagvolgyi C."/>
            <person name="Papp T."/>
            <person name="Martin F.M."/>
            <person name="Miettinen O."/>
            <person name="Hibbett D.S."/>
            <person name="Nagy L.G."/>
        </authorList>
    </citation>
    <scope>NUCLEOTIDE SEQUENCE [LARGE SCALE GENOMIC DNA]</scope>
    <source>
        <strain evidence="1 2">NL-1719</strain>
    </source>
</reference>
<keyword evidence="2" id="KW-1185">Reference proteome</keyword>
<evidence type="ECO:0000313" key="1">
    <source>
        <dbReference type="EMBL" id="TFK63885.1"/>
    </source>
</evidence>